<dbReference type="Gene3D" id="3.40.630.30">
    <property type="match status" value="1"/>
</dbReference>
<dbReference type="GO" id="GO:0016747">
    <property type="term" value="F:acyltransferase activity, transferring groups other than amino-acyl groups"/>
    <property type="evidence" value="ECO:0007669"/>
    <property type="project" value="InterPro"/>
</dbReference>
<evidence type="ECO:0000259" key="1">
    <source>
        <dbReference type="Pfam" id="PF13302"/>
    </source>
</evidence>
<accession>A0AAP2G5E4</accession>
<organism evidence="2 3">
    <name type="scientific">Harenicola maris</name>
    <dbReference type="NCBI Taxonomy" id="2841044"/>
    <lineage>
        <taxon>Bacteria</taxon>
        <taxon>Pseudomonadati</taxon>
        <taxon>Pseudomonadota</taxon>
        <taxon>Alphaproteobacteria</taxon>
        <taxon>Rhodobacterales</taxon>
        <taxon>Paracoccaceae</taxon>
        <taxon>Harenicola</taxon>
    </lineage>
</organism>
<dbReference type="AlphaFoldDB" id="A0AAP2G5E4"/>
<protein>
    <submittedName>
        <fullName evidence="2">GNAT family N-acetyltransferase</fullName>
    </submittedName>
</protein>
<dbReference type="PANTHER" id="PTHR43792:SF1">
    <property type="entry name" value="N-ACETYLTRANSFERASE DOMAIN-CONTAINING PROTEIN"/>
    <property type="match status" value="1"/>
</dbReference>
<dbReference type="EMBL" id="JADQAZ010000004">
    <property type="protein sequence ID" value="MBT0959290.1"/>
    <property type="molecule type" value="Genomic_DNA"/>
</dbReference>
<evidence type="ECO:0000313" key="3">
    <source>
        <dbReference type="Proteomes" id="UP001315686"/>
    </source>
</evidence>
<dbReference type="Proteomes" id="UP001315686">
    <property type="component" value="Unassembled WGS sequence"/>
</dbReference>
<sequence>MTLIPTLQTERLTLRAPQQGDYPALAEFYASERSHFVGGPQTHAQTWRTLAAEIGHWHLRGYGRWAVEETATGAFCGMVGPWCPEGWPEPEIAYDLMGGFEGKGYATEAATAALDFVFNTLNWKTAISFVAPENHASAALARRLGAQQEGTFDLGKLGTVNIFRHPKEARI</sequence>
<dbReference type="SUPFAM" id="SSF55729">
    <property type="entry name" value="Acyl-CoA N-acyltransferases (Nat)"/>
    <property type="match status" value="1"/>
</dbReference>
<dbReference type="RefSeq" id="WP_327795525.1">
    <property type="nucleotide sequence ID" value="NZ_JADQAZ010000004.1"/>
</dbReference>
<reference evidence="2 3" key="1">
    <citation type="journal article" date="2021" name="Arch. Microbiol.">
        <title>Harenicola maris gen. nov., sp. nov. isolated from the Sea of Japan shallow sediments.</title>
        <authorList>
            <person name="Romanenko L.A."/>
            <person name="Kurilenko V.V."/>
            <person name="Chernysheva N.Y."/>
            <person name="Tekutyeva L.A."/>
            <person name="Velansky P.V."/>
            <person name="Svetashev V.I."/>
            <person name="Isaeva M.P."/>
        </authorList>
    </citation>
    <scope>NUCLEOTIDE SEQUENCE [LARGE SCALE GENOMIC DNA]</scope>
    <source>
        <strain evidence="2 3">KMM 3653</strain>
    </source>
</reference>
<gene>
    <name evidence="2" type="ORF">IV417_18020</name>
</gene>
<dbReference type="InterPro" id="IPR000182">
    <property type="entry name" value="GNAT_dom"/>
</dbReference>
<evidence type="ECO:0000313" key="2">
    <source>
        <dbReference type="EMBL" id="MBT0959290.1"/>
    </source>
</evidence>
<dbReference type="InterPro" id="IPR051531">
    <property type="entry name" value="N-acetyltransferase"/>
</dbReference>
<name>A0AAP2G5E4_9RHOB</name>
<comment type="caution">
    <text evidence="2">The sequence shown here is derived from an EMBL/GenBank/DDBJ whole genome shotgun (WGS) entry which is preliminary data.</text>
</comment>
<dbReference type="Pfam" id="PF13302">
    <property type="entry name" value="Acetyltransf_3"/>
    <property type="match status" value="1"/>
</dbReference>
<dbReference type="PANTHER" id="PTHR43792">
    <property type="entry name" value="GNAT FAMILY, PUTATIVE (AFU_ORTHOLOGUE AFUA_3G00765)-RELATED-RELATED"/>
    <property type="match status" value="1"/>
</dbReference>
<proteinExistence type="predicted"/>
<feature type="domain" description="N-acetyltransferase" evidence="1">
    <location>
        <begin position="11"/>
        <end position="147"/>
    </location>
</feature>
<dbReference type="InterPro" id="IPR016181">
    <property type="entry name" value="Acyl_CoA_acyltransferase"/>
</dbReference>
<keyword evidence="3" id="KW-1185">Reference proteome</keyword>